<feature type="transmembrane region" description="Helical" evidence="1">
    <location>
        <begin position="53"/>
        <end position="70"/>
    </location>
</feature>
<keyword evidence="1" id="KW-0472">Membrane</keyword>
<dbReference type="GeneID" id="36589245"/>
<keyword evidence="1" id="KW-0812">Transmembrane</keyword>
<evidence type="ECO:0000256" key="1">
    <source>
        <dbReference type="SAM" id="Phobius"/>
    </source>
</evidence>
<dbReference type="RefSeq" id="XP_024732091.1">
    <property type="nucleotide sequence ID" value="XM_024881168.1"/>
</dbReference>
<accession>A0A2J6SWN7</accession>
<dbReference type="InParanoid" id="A0A2J6SWN7"/>
<dbReference type="AlphaFoldDB" id="A0A2J6SWN7"/>
<name>A0A2J6SWN7_9HELO</name>
<keyword evidence="1" id="KW-1133">Transmembrane helix</keyword>
<gene>
    <name evidence="2" type="ORF">K444DRAFT_617652</name>
</gene>
<evidence type="ECO:0000313" key="2">
    <source>
        <dbReference type="EMBL" id="PMD55187.1"/>
    </source>
</evidence>
<proteinExistence type="predicted"/>
<protein>
    <submittedName>
        <fullName evidence="2">Uncharacterized protein</fullName>
    </submittedName>
</protein>
<reference evidence="2 3" key="1">
    <citation type="submission" date="2016-04" db="EMBL/GenBank/DDBJ databases">
        <title>A degradative enzymes factory behind the ericoid mycorrhizal symbiosis.</title>
        <authorList>
            <consortium name="DOE Joint Genome Institute"/>
            <person name="Martino E."/>
            <person name="Morin E."/>
            <person name="Grelet G."/>
            <person name="Kuo A."/>
            <person name="Kohler A."/>
            <person name="Daghino S."/>
            <person name="Barry K."/>
            <person name="Choi C."/>
            <person name="Cichocki N."/>
            <person name="Clum A."/>
            <person name="Copeland A."/>
            <person name="Hainaut M."/>
            <person name="Haridas S."/>
            <person name="Labutti K."/>
            <person name="Lindquist E."/>
            <person name="Lipzen A."/>
            <person name="Khouja H.-R."/>
            <person name="Murat C."/>
            <person name="Ohm R."/>
            <person name="Olson A."/>
            <person name="Spatafora J."/>
            <person name="Veneault-Fourrey C."/>
            <person name="Henrissat B."/>
            <person name="Grigoriev I."/>
            <person name="Martin F."/>
            <person name="Perotto S."/>
        </authorList>
    </citation>
    <scope>NUCLEOTIDE SEQUENCE [LARGE SCALE GENOMIC DNA]</scope>
    <source>
        <strain evidence="2 3">E</strain>
    </source>
</reference>
<sequence>MTHCQLRALIRLLKRLHPIPRLDSSPQDDYFRGQQMVGQKNHRTRYKHRFGQLKALSAITFISIILFIYLRRS</sequence>
<dbReference type="EMBL" id="KZ613856">
    <property type="protein sequence ID" value="PMD55187.1"/>
    <property type="molecule type" value="Genomic_DNA"/>
</dbReference>
<organism evidence="2 3">
    <name type="scientific">Hyaloscypha bicolor E</name>
    <dbReference type="NCBI Taxonomy" id="1095630"/>
    <lineage>
        <taxon>Eukaryota</taxon>
        <taxon>Fungi</taxon>
        <taxon>Dikarya</taxon>
        <taxon>Ascomycota</taxon>
        <taxon>Pezizomycotina</taxon>
        <taxon>Leotiomycetes</taxon>
        <taxon>Helotiales</taxon>
        <taxon>Hyaloscyphaceae</taxon>
        <taxon>Hyaloscypha</taxon>
        <taxon>Hyaloscypha bicolor</taxon>
    </lineage>
</organism>
<dbReference type="Proteomes" id="UP000235371">
    <property type="component" value="Unassembled WGS sequence"/>
</dbReference>
<keyword evidence="3" id="KW-1185">Reference proteome</keyword>
<evidence type="ECO:0000313" key="3">
    <source>
        <dbReference type="Proteomes" id="UP000235371"/>
    </source>
</evidence>